<organism evidence="1 2">
    <name type="scientific">Psophocarpus tetragonolobus</name>
    <name type="common">Winged bean</name>
    <name type="synonym">Dolichos tetragonolobus</name>
    <dbReference type="NCBI Taxonomy" id="3891"/>
    <lineage>
        <taxon>Eukaryota</taxon>
        <taxon>Viridiplantae</taxon>
        <taxon>Streptophyta</taxon>
        <taxon>Embryophyta</taxon>
        <taxon>Tracheophyta</taxon>
        <taxon>Spermatophyta</taxon>
        <taxon>Magnoliopsida</taxon>
        <taxon>eudicotyledons</taxon>
        <taxon>Gunneridae</taxon>
        <taxon>Pentapetalae</taxon>
        <taxon>rosids</taxon>
        <taxon>fabids</taxon>
        <taxon>Fabales</taxon>
        <taxon>Fabaceae</taxon>
        <taxon>Papilionoideae</taxon>
        <taxon>50 kb inversion clade</taxon>
        <taxon>NPAAA clade</taxon>
        <taxon>indigoferoid/millettioid clade</taxon>
        <taxon>Phaseoleae</taxon>
        <taxon>Psophocarpus</taxon>
    </lineage>
</organism>
<sequence>MQPYYNSAVASGLSNLLSYYFFYPMMPPYGPPYSALYLPGGVYAHLPVPIVSLHSTVCWTPLSMETPRNHQEILIRVKEEISVGNGHAESAESVEMKNLCLTN</sequence>
<keyword evidence="2" id="KW-1185">Reference proteome</keyword>
<proteinExistence type="predicted"/>
<comment type="caution">
    <text evidence="1">The sequence shown here is derived from an EMBL/GenBank/DDBJ whole genome shotgun (WGS) entry which is preliminary data.</text>
</comment>
<evidence type="ECO:0000313" key="1">
    <source>
        <dbReference type="EMBL" id="KAK7397405.1"/>
    </source>
</evidence>
<dbReference type="EMBL" id="JAYMYS010000004">
    <property type="protein sequence ID" value="KAK7397405.1"/>
    <property type="molecule type" value="Genomic_DNA"/>
</dbReference>
<protein>
    <submittedName>
        <fullName evidence="1">Uncharacterized protein</fullName>
    </submittedName>
</protein>
<name>A0AAN9SL56_PSOTE</name>
<dbReference type="AlphaFoldDB" id="A0AAN9SL56"/>
<evidence type="ECO:0000313" key="2">
    <source>
        <dbReference type="Proteomes" id="UP001386955"/>
    </source>
</evidence>
<accession>A0AAN9SL56</accession>
<gene>
    <name evidence="1" type="ORF">VNO78_18576</name>
</gene>
<dbReference type="Proteomes" id="UP001386955">
    <property type="component" value="Unassembled WGS sequence"/>
</dbReference>
<reference evidence="1 2" key="1">
    <citation type="submission" date="2024-01" db="EMBL/GenBank/DDBJ databases">
        <title>The genomes of 5 underutilized Papilionoideae crops provide insights into root nodulation and disease resistanc.</title>
        <authorList>
            <person name="Jiang F."/>
        </authorList>
    </citation>
    <scope>NUCLEOTIDE SEQUENCE [LARGE SCALE GENOMIC DNA]</scope>
    <source>
        <strain evidence="1">DUOXIRENSHENG_FW03</strain>
        <tissue evidence="1">Leaves</tissue>
    </source>
</reference>